<dbReference type="FunFam" id="1.25.40.10:FF:000029">
    <property type="entry name" value="peptidyl-prolyl cis-trans isomerase D"/>
    <property type="match status" value="1"/>
</dbReference>
<gene>
    <name evidence="13" type="ORF">B0T18DRAFT_349564</name>
</gene>
<comment type="similarity">
    <text evidence="4">Belongs to the cyclophilin-type PPIase family. PPIase D subfamily.</text>
</comment>
<keyword evidence="6" id="KW-0963">Cytoplasm</keyword>
<accession>A0AA40K1W5</accession>
<dbReference type="SUPFAM" id="SSF48452">
    <property type="entry name" value="TPR-like"/>
    <property type="match status" value="1"/>
</dbReference>
<dbReference type="Gene3D" id="2.40.100.10">
    <property type="entry name" value="Cyclophilin-like"/>
    <property type="match status" value="1"/>
</dbReference>
<comment type="function">
    <text evidence="2">PPIases accelerate the folding of proteins. It catalyzes the cis-trans isomerization of proline imidic peptide bonds in oligopeptides.</text>
</comment>
<evidence type="ECO:0000259" key="12">
    <source>
        <dbReference type="PROSITE" id="PS50072"/>
    </source>
</evidence>
<evidence type="ECO:0000256" key="2">
    <source>
        <dbReference type="ARBA" id="ARBA00002388"/>
    </source>
</evidence>
<evidence type="ECO:0000256" key="9">
    <source>
        <dbReference type="ARBA" id="ARBA00023110"/>
    </source>
</evidence>
<keyword evidence="8 11" id="KW-0802">TPR repeat</keyword>
<keyword evidence="7" id="KW-0677">Repeat</keyword>
<comment type="caution">
    <text evidence="13">The sequence shown here is derived from an EMBL/GenBank/DDBJ whole genome shotgun (WGS) entry which is preliminary data.</text>
</comment>
<dbReference type="InterPro" id="IPR002130">
    <property type="entry name" value="Cyclophilin-type_PPIase_dom"/>
</dbReference>
<dbReference type="GO" id="GO:0042026">
    <property type="term" value="P:protein refolding"/>
    <property type="evidence" value="ECO:0007669"/>
    <property type="project" value="UniProtKB-ARBA"/>
</dbReference>
<name>A0AA40K1W5_9PEZI</name>
<comment type="subcellular location">
    <subcellularLocation>
        <location evidence="3">Cytoplasm</location>
    </subcellularLocation>
</comment>
<keyword evidence="14" id="KW-1185">Reference proteome</keyword>
<dbReference type="GO" id="GO:0003755">
    <property type="term" value="F:peptidyl-prolyl cis-trans isomerase activity"/>
    <property type="evidence" value="ECO:0007669"/>
    <property type="project" value="UniProtKB-KW"/>
</dbReference>
<dbReference type="AlphaFoldDB" id="A0AA40K1W5"/>
<dbReference type="InterPro" id="IPR020892">
    <property type="entry name" value="Cyclophilin-type_PPIase_CS"/>
</dbReference>
<dbReference type="InterPro" id="IPR019734">
    <property type="entry name" value="TPR_rpt"/>
</dbReference>
<evidence type="ECO:0000313" key="14">
    <source>
        <dbReference type="Proteomes" id="UP001172155"/>
    </source>
</evidence>
<reference evidence="13" key="1">
    <citation type="submission" date="2023-06" db="EMBL/GenBank/DDBJ databases">
        <title>Genome-scale phylogeny and comparative genomics of the fungal order Sordariales.</title>
        <authorList>
            <consortium name="Lawrence Berkeley National Laboratory"/>
            <person name="Hensen N."/>
            <person name="Bonometti L."/>
            <person name="Westerberg I."/>
            <person name="Brannstrom I.O."/>
            <person name="Guillou S."/>
            <person name="Cros-Aarteil S."/>
            <person name="Calhoun S."/>
            <person name="Haridas S."/>
            <person name="Kuo A."/>
            <person name="Mondo S."/>
            <person name="Pangilinan J."/>
            <person name="Riley R."/>
            <person name="LaButti K."/>
            <person name="Andreopoulos B."/>
            <person name="Lipzen A."/>
            <person name="Chen C."/>
            <person name="Yanf M."/>
            <person name="Daum C."/>
            <person name="Ng V."/>
            <person name="Clum A."/>
            <person name="Steindorff A."/>
            <person name="Ohm R."/>
            <person name="Martin F."/>
            <person name="Silar P."/>
            <person name="Natvig D."/>
            <person name="Lalanne C."/>
            <person name="Gautier V."/>
            <person name="Ament-velasquez S.L."/>
            <person name="Kruys A."/>
            <person name="Hutchinson M.I."/>
            <person name="Powell A.J."/>
            <person name="Barry K."/>
            <person name="Miller A.N."/>
            <person name="Grigoriev I.V."/>
            <person name="Debuchy R."/>
            <person name="Gladieux P."/>
            <person name="Thoren M.H."/>
            <person name="Johannesson H."/>
        </authorList>
    </citation>
    <scope>NUCLEOTIDE SEQUENCE</scope>
    <source>
        <strain evidence="13">SMH3187-1</strain>
    </source>
</reference>
<dbReference type="InterPro" id="IPR011990">
    <property type="entry name" value="TPR-like_helical_dom_sf"/>
</dbReference>
<comment type="catalytic activity">
    <reaction evidence="1">
        <text>[protein]-peptidylproline (omega=180) = [protein]-peptidylproline (omega=0)</text>
        <dbReference type="Rhea" id="RHEA:16237"/>
        <dbReference type="Rhea" id="RHEA-COMP:10747"/>
        <dbReference type="Rhea" id="RHEA-COMP:10748"/>
        <dbReference type="ChEBI" id="CHEBI:83833"/>
        <dbReference type="ChEBI" id="CHEBI:83834"/>
        <dbReference type="EC" id="5.2.1.8"/>
    </reaction>
</comment>
<dbReference type="SMART" id="SM00028">
    <property type="entry name" value="TPR"/>
    <property type="match status" value="2"/>
</dbReference>
<dbReference type="SUPFAM" id="SSF50891">
    <property type="entry name" value="Cyclophilin-like"/>
    <property type="match status" value="1"/>
</dbReference>
<evidence type="ECO:0000256" key="1">
    <source>
        <dbReference type="ARBA" id="ARBA00000971"/>
    </source>
</evidence>
<evidence type="ECO:0000256" key="8">
    <source>
        <dbReference type="ARBA" id="ARBA00022803"/>
    </source>
</evidence>
<evidence type="ECO:0000256" key="6">
    <source>
        <dbReference type="ARBA" id="ARBA00022490"/>
    </source>
</evidence>
<dbReference type="EMBL" id="JAUKUD010000005">
    <property type="protein sequence ID" value="KAK0742815.1"/>
    <property type="molecule type" value="Genomic_DNA"/>
</dbReference>
<dbReference type="PROSITE" id="PS50005">
    <property type="entry name" value="TPR"/>
    <property type="match status" value="1"/>
</dbReference>
<evidence type="ECO:0000256" key="4">
    <source>
        <dbReference type="ARBA" id="ARBA00010898"/>
    </source>
</evidence>
<evidence type="ECO:0000256" key="7">
    <source>
        <dbReference type="ARBA" id="ARBA00022737"/>
    </source>
</evidence>
<dbReference type="PANTHER" id="PTHR11071">
    <property type="entry name" value="PEPTIDYL-PROLYL CIS-TRANS ISOMERASE"/>
    <property type="match status" value="1"/>
</dbReference>
<sequence length="370" mass="40191">MSATEEPKPTRSRCFFDLTIGNKPAGRVTFELYDDVVPKTADNFRALCTGEKGEGKSGNPLTYKGSKFHRVIKQFMIQGGDFTRGDGTGGESIYGEKFDDENFALKHDRPFLLSMANAGPGTNGSQFFITTVETPHLNDKHVVFGEVLSGKSIVRQIENINTQADKPVKDVVIANCGQLSADEAATADARAPDAYGDEYEDFPEDQPGGPLAAAAVLKIATDCKDYGNKAFKAGDHAVALDKYQKGLRYLNEDPEETPDTKDQLAALRVSLNANSALMNLKLEAWDDCVRAADNALEVAGISAKDKAKALYRKGFALVRLKDEEGALKSLEEAKALAPEDAAVATELAKIKKAHAERVAKEKAAYKKFFQ</sequence>
<dbReference type="GO" id="GO:0005737">
    <property type="term" value="C:cytoplasm"/>
    <property type="evidence" value="ECO:0007669"/>
    <property type="project" value="UniProtKB-SubCell"/>
</dbReference>
<dbReference type="CDD" id="cd01926">
    <property type="entry name" value="cyclophilin_ABH_like"/>
    <property type="match status" value="1"/>
</dbReference>
<dbReference type="GO" id="GO:0016018">
    <property type="term" value="F:cyclosporin A binding"/>
    <property type="evidence" value="ECO:0007669"/>
    <property type="project" value="TreeGrafter"/>
</dbReference>
<dbReference type="InterPro" id="IPR029000">
    <property type="entry name" value="Cyclophilin-like_dom_sf"/>
</dbReference>
<dbReference type="Gene3D" id="1.25.40.10">
    <property type="entry name" value="Tetratricopeptide repeat domain"/>
    <property type="match status" value="1"/>
</dbReference>
<protein>
    <recommendedName>
        <fullName evidence="5">peptidylprolyl isomerase</fullName>
        <ecNumber evidence="5">5.2.1.8</ecNumber>
    </recommendedName>
</protein>
<dbReference type="PANTHER" id="PTHR11071:SF561">
    <property type="entry name" value="PEPTIDYL-PROLYL CIS-TRANS ISOMERASE D-RELATED"/>
    <property type="match status" value="1"/>
</dbReference>
<keyword evidence="10 13" id="KW-0413">Isomerase</keyword>
<proteinExistence type="inferred from homology"/>
<evidence type="ECO:0000313" key="13">
    <source>
        <dbReference type="EMBL" id="KAK0742815.1"/>
    </source>
</evidence>
<keyword evidence="9" id="KW-0697">Rotamase</keyword>
<dbReference type="FunFam" id="2.40.100.10:FF:000009">
    <property type="entry name" value="Peptidyl-prolyl cis-trans isomerase D"/>
    <property type="match status" value="1"/>
</dbReference>
<evidence type="ECO:0000256" key="10">
    <source>
        <dbReference type="ARBA" id="ARBA00023235"/>
    </source>
</evidence>
<evidence type="ECO:0000256" key="5">
    <source>
        <dbReference type="ARBA" id="ARBA00013194"/>
    </source>
</evidence>
<dbReference type="GO" id="GO:0051082">
    <property type="term" value="F:unfolded protein binding"/>
    <property type="evidence" value="ECO:0007669"/>
    <property type="project" value="UniProtKB-ARBA"/>
</dbReference>
<dbReference type="PROSITE" id="PS50072">
    <property type="entry name" value="CSA_PPIASE_2"/>
    <property type="match status" value="1"/>
</dbReference>
<dbReference type="Proteomes" id="UP001172155">
    <property type="component" value="Unassembled WGS sequence"/>
</dbReference>
<evidence type="ECO:0000256" key="3">
    <source>
        <dbReference type="ARBA" id="ARBA00004496"/>
    </source>
</evidence>
<feature type="domain" description="PPIase cyclophilin-type" evidence="12">
    <location>
        <begin position="15"/>
        <end position="178"/>
    </location>
</feature>
<feature type="repeat" description="TPR" evidence="11">
    <location>
        <begin position="307"/>
        <end position="340"/>
    </location>
</feature>
<dbReference type="Pfam" id="PF00160">
    <property type="entry name" value="Pro_isomerase"/>
    <property type="match status" value="1"/>
</dbReference>
<dbReference type="PROSITE" id="PS00170">
    <property type="entry name" value="CSA_PPIASE_1"/>
    <property type="match status" value="1"/>
</dbReference>
<dbReference type="PRINTS" id="PR00153">
    <property type="entry name" value="CSAPPISMRASE"/>
</dbReference>
<dbReference type="EC" id="5.2.1.8" evidence="5"/>
<organism evidence="13 14">
    <name type="scientific">Schizothecium vesticola</name>
    <dbReference type="NCBI Taxonomy" id="314040"/>
    <lineage>
        <taxon>Eukaryota</taxon>
        <taxon>Fungi</taxon>
        <taxon>Dikarya</taxon>
        <taxon>Ascomycota</taxon>
        <taxon>Pezizomycotina</taxon>
        <taxon>Sordariomycetes</taxon>
        <taxon>Sordariomycetidae</taxon>
        <taxon>Sordariales</taxon>
        <taxon>Schizotheciaceae</taxon>
        <taxon>Schizothecium</taxon>
    </lineage>
</organism>
<evidence type="ECO:0000256" key="11">
    <source>
        <dbReference type="PROSITE-ProRule" id="PRU00339"/>
    </source>
</evidence>